<dbReference type="EMBL" id="JAGGNH010000002">
    <property type="protein sequence ID" value="KAJ0980712.1"/>
    <property type="molecule type" value="Genomic_DNA"/>
</dbReference>
<dbReference type="PANTHER" id="PTHR47374:SF6">
    <property type="entry name" value="ENDOSOME ANTIGEN-LIKE PROTEIN, PUTATIVE (DUF3444)-RELATED"/>
    <property type="match status" value="1"/>
</dbReference>
<evidence type="ECO:0000256" key="1">
    <source>
        <dbReference type="SAM" id="MobiDB-lite"/>
    </source>
</evidence>
<evidence type="ECO:0000259" key="2">
    <source>
        <dbReference type="Pfam" id="PF11926"/>
    </source>
</evidence>
<reference evidence="3" key="2">
    <citation type="journal article" date="2022" name="Hortic Res">
        <title>The genome of Dioscorea zingiberensis sheds light on the biosynthesis, origin and evolution of the medicinally important diosgenin saponins.</title>
        <authorList>
            <person name="Li Y."/>
            <person name="Tan C."/>
            <person name="Li Z."/>
            <person name="Guo J."/>
            <person name="Li S."/>
            <person name="Chen X."/>
            <person name="Wang C."/>
            <person name="Dai X."/>
            <person name="Yang H."/>
            <person name="Song W."/>
            <person name="Hou L."/>
            <person name="Xu J."/>
            <person name="Tong Z."/>
            <person name="Xu A."/>
            <person name="Yuan X."/>
            <person name="Wang W."/>
            <person name="Yang Q."/>
            <person name="Chen L."/>
            <person name="Sun Z."/>
            <person name="Wang K."/>
            <person name="Pan B."/>
            <person name="Chen J."/>
            <person name="Bao Y."/>
            <person name="Liu F."/>
            <person name="Qi X."/>
            <person name="Gang D.R."/>
            <person name="Wen J."/>
            <person name="Li J."/>
        </authorList>
    </citation>
    <scope>NUCLEOTIDE SEQUENCE</scope>
    <source>
        <strain evidence="3">Dzin_1.0</strain>
    </source>
</reference>
<organism evidence="3 4">
    <name type="scientific">Dioscorea zingiberensis</name>
    <dbReference type="NCBI Taxonomy" id="325984"/>
    <lineage>
        <taxon>Eukaryota</taxon>
        <taxon>Viridiplantae</taxon>
        <taxon>Streptophyta</taxon>
        <taxon>Embryophyta</taxon>
        <taxon>Tracheophyta</taxon>
        <taxon>Spermatophyta</taxon>
        <taxon>Magnoliopsida</taxon>
        <taxon>Liliopsida</taxon>
        <taxon>Dioscoreales</taxon>
        <taxon>Dioscoreaceae</taxon>
        <taxon>Dioscorea</taxon>
    </lineage>
</organism>
<dbReference type="Pfam" id="PF11926">
    <property type="entry name" value="DUF3444"/>
    <property type="match status" value="2"/>
</dbReference>
<sequence>MSDTQVPVVVCWGGCIRDAEKDPKYCDGRKIVLGVHKSITLSELKDKISTRILFNLSENEMDIKCRWPLDQQTYTIVDIESNEATSLMLNLSCTPVLYVGKGGLCGIPTTDSVHYALDREHHARYPVGQNELDHIDNTRLSQPSQTVFNLTTPTTFRMPDMNQFATDQIWALYDDFDGMPRHYARIRNVYAPNFRLRFTWLEHEPAGKAAMTWYEEGLPVACGGYRLGKTENTQDRGIFSHLMCWEKGSGRNTYDIYPRKGEIWVLFKDWDICWSSDAGISRYQHQVVEVLSDHAEATDFDVIPLVRIKGFVGLFMRASDNGAAQIKIPRSEILRFSHKVPFYRLKGNERDGIPEGSFELDPAALTGSNSTKSKALNEKNARDPLNMSGDVHFGQVNRVSAMKHSQIHSNQAAASKAWRHVEMEQVATGNRLNERNINSRVVDGNGTISPPNTWPSHPSSSTSHDFHEERTSDKFQCGQIWALYSDIDKYPKYYGRINKIDSINFEVHLTWLELCPVIDVEKIWLCEGMPIGCGRFRVAHETVQFDKADVFSHLVQAKQTGRKDQYDIYPRIGEVWAVYKNWYFMWPQPSDLVNSAFDIVEILKQTGSGILVLLLEKYPGRRSVFIPRSERGSSKWIPADKYLQFSHRIPAFKLTEEDDGLFRGFWELDPASVPEYL</sequence>
<keyword evidence="4" id="KW-1185">Reference proteome</keyword>
<comment type="caution">
    <text evidence="3">The sequence shown here is derived from an EMBL/GenBank/DDBJ whole genome shotgun (WGS) entry which is preliminary data.</text>
</comment>
<feature type="domain" description="DUF3444" evidence="2">
    <location>
        <begin position="160"/>
        <end position="349"/>
    </location>
</feature>
<accession>A0A9D5CXX0</accession>
<evidence type="ECO:0000313" key="3">
    <source>
        <dbReference type="EMBL" id="KAJ0980712.1"/>
    </source>
</evidence>
<proteinExistence type="predicted"/>
<feature type="region of interest" description="Disordered" evidence="1">
    <location>
        <begin position="356"/>
        <end position="375"/>
    </location>
</feature>
<feature type="domain" description="DUF3444" evidence="2">
    <location>
        <begin position="461"/>
        <end position="657"/>
    </location>
</feature>
<gene>
    <name evidence="3" type="ORF">J5N97_008967</name>
</gene>
<dbReference type="PANTHER" id="PTHR47374">
    <property type="entry name" value="ENDOSOME ANTIGEN-LIKE PROTEIN, PUTATIVE (DUF3444)-RELATED"/>
    <property type="match status" value="1"/>
</dbReference>
<feature type="region of interest" description="Disordered" evidence="1">
    <location>
        <begin position="441"/>
        <end position="468"/>
    </location>
</feature>
<evidence type="ECO:0000313" key="4">
    <source>
        <dbReference type="Proteomes" id="UP001085076"/>
    </source>
</evidence>
<dbReference type="InterPro" id="IPR024593">
    <property type="entry name" value="DUF3444"/>
</dbReference>
<dbReference type="OrthoDB" id="10250354at2759"/>
<protein>
    <recommendedName>
        <fullName evidence="2">DUF3444 domain-containing protein</fullName>
    </recommendedName>
</protein>
<dbReference type="AlphaFoldDB" id="A0A9D5CXX0"/>
<reference evidence="3" key="1">
    <citation type="submission" date="2021-03" db="EMBL/GenBank/DDBJ databases">
        <authorList>
            <person name="Li Z."/>
            <person name="Yang C."/>
        </authorList>
    </citation>
    <scope>NUCLEOTIDE SEQUENCE</scope>
    <source>
        <strain evidence="3">Dzin_1.0</strain>
        <tissue evidence="3">Leaf</tissue>
    </source>
</reference>
<dbReference type="Proteomes" id="UP001085076">
    <property type="component" value="Miscellaneous, Linkage group lg02"/>
</dbReference>
<feature type="compositionally biased region" description="Low complexity" evidence="1">
    <location>
        <begin position="449"/>
        <end position="463"/>
    </location>
</feature>
<name>A0A9D5CXX0_9LILI</name>